<accession>A0ABD0M133</accession>
<comment type="caution">
    <text evidence="1">The sequence shown here is derived from an EMBL/GenBank/DDBJ whole genome shotgun (WGS) entry which is preliminary data.</text>
</comment>
<evidence type="ECO:0000313" key="1">
    <source>
        <dbReference type="EMBL" id="KAK7505406.1"/>
    </source>
</evidence>
<dbReference type="AlphaFoldDB" id="A0ABD0M133"/>
<reference evidence="1 2" key="1">
    <citation type="journal article" date="2023" name="Sci. Data">
        <title>Genome assembly of the Korean intertidal mud-creeper Batillaria attramentaria.</title>
        <authorList>
            <person name="Patra A.K."/>
            <person name="Ho P.T."/>
            <person name="Jun S."/>
            <person name="Lee S.J."/>
            <person name="Kim Y."/>
            <person name="Won Y.J."/>
        </authorList>
    </citation>
    <scope>NUCLEOTIDE SEQUENCE [LARGE SCALE GENOMIC DNA]</scope>
    <source>
        <strain evidence="1">Wonlab-2016</strain>
    </source>
</reference>
<gene>
    <name evidence="1" type="ORF">BaRGS_00003151</name>
</gene>
<keyword evidence="2" id="KW-1185">Reference proteome</keyword>
<evidence type="ECO:0000313" key="2">
    <source>
        <dbReference type="Proteomes" id="UP001519460"/>
    </source>
</evidence>
<dbReference type="EMBL" id="JACVVK020000010">
    <property type="protein sequence ID" value="KAK7505406.1"/>
    <property type="molecule type" value="Genomic_DNA"/>
</dbReference>
<organism evidence="1 2">
    <name type="scientific">Batillaria attramentaria</name>
    <dbReference type="NCBI Taxonomy" id="370345"/>
    <lineage>
        <taxon>Eukaryota</taxon>
        <taxon>Metazoa</taxon>
        <taxon>Spiralia</taxon>
        <taxon>Lophotrochozoa</taxon>
        <taxon>Mollusca</taxon>
        <taxon>Gastropoda</taxon>
        <taxon>Caenogastropoda</taxon>
        <taxon>Sorbeoconcha</taxon>
        <taxon>Cerithioidea</taxon>
        <taxon>Batillariidae</taxon>
        <taxon>Batillaria</taxon>
    </lineage>
</organism>
<protein>
    <submittedName>
        <fullName evidence="1">Uncharacterized protein</fullName>
    </submittedName>
</protein>
<sequence length="101" mass="11375">MSPNALSSLVTGQGQSLDTSGELICDHCHSVHSLNVTLAEWPDLIVGEWSGYCPWSIDRLTIRNVLWASDADELRRALWDFSLICRWIVSLCRLVTSLEED</sequence>
<proteinExistence type="predicted"/>
<name>A0ABD0M133_9CAEN</name>
<dbReference type="Proteomes" id="UP001519460">
    <property type="component" value="Unassembled WGS sequence"/>
</dbReference>